<dbReference type="EMBL" id="KN839860">
    <property type="protein sequence ID" value="KIJ61730.1"/>
    <property type="molecule type" value="Genomic_DNA"/>
</dbReference>
<evidence type="ECO:0000256" key="8">
    <source>
        <dbReference type="ARBA" id="ARBA00023098"/>
    </source>
</evidence>
<evidence type="ECO:0000256" key="3">
    <source>
        <dbReference type="ARBA" id="ARBA00022603"/>
    </source>
</evidence>
<keyword evidence="11" id="KW-1208">Phospholipid metabolism</keyword>
<evidence type="ECO:0000256" key="4">
    <source>
        <dbReference type="ARBA" id="ARBA00022691"/>
    </source>
</evidence>
<dbReference type="Pfam" id="PF04191">
    <property type="entry name" value="PEMT"/>
    <property type="match status" value="1"/>
</dbReference>
<gene>
    <name evidence="14" type="ORF">HYDPIDRAFT_115543</name>
</gene>
<dbReference type="GO" id="GO:0008168">
    <property type="term" value="F:methyltransferase activity"/>
    <property type="evidence" value="ECO:0007669"/>
    <property type="project" value="UniProtKB-KW"/>
</dbReference>
<keyword evidence="8" id="KW-0443">Lipid metabolism</keyword>
<dbReference type="GO" id="GO:0012505">
    <property type="term" value="C:endomembrane system"/>
    <property type="evidence" value="ECO:0007669"/>
    <property type="project" value="UniProtKB-SubCell"/>
</dbReference>
<keyword evidence="6" id="KW-0256">Endoplasmic reticulum</keyword>
<feature type="transmembrane region" description="Helical" evidence="12">
    <location>
        <begin position="182"/>
        <end position="200"/>
    </location>
</feature>
<keyword evidence="3" id="KW-0489">Methyltransferase</keyword>
<dbReference type="GO" id="GO:0006656">
    <property type="term" value="P:phosphatidylcholine biosynthetic process"/>
    <property type="evidence" value="ECO:0007669"/>
    <property type="project" value="UniProtKB-UniPathway"/>
</dbReference>
<dbReference type="UniPathway" id="UPA00753"/>
<keyword evidence="2" id="KW-0444">Lipid biosynthesis</keyword>
<evidence type="ECO:0000256" key="7">
    <source>
        <dbReference type="ARBA" id="ARBA00022989"/>
    </source>
</evidence>
<proteinExistence type="predicted"/>
<evidence type="ECO:0000256" key="13">
    <source>
        <dbReference type="SAM" id="SignalP"/>
    </source>
</evidence>
<dbReference type="AlphaFoldDB" id="A0A0C9VUM4"/>
<keyword evidence="5 12" id="KW-0812">Transmembrane</keyword>
<keyword evidence="7 12" id="KW-1133">Transmembrane helix</keyword>
<sequence length="233" mass="25923">MSLVKVPFLISSVWLFNLAFTSPTPPPDTSERVSGPFYERICPVVFPVLQRLSGCIPCLAELAVVVAANYPSDLSSTVLSRLVLSGQLPTFTVNRVFVAGSVLAIAGSLGRLWCFRALGRHFTHQLTLRKDHQLVTTGPYDIVRHPSYLFGTMGALGMSLIMASPGSFTLTCGWLQTGFGKTLISIWAMQNVLGWVLSYARTKSEDVMLRARFAEEWDRYSRRVRYRLIPGVF</sequence>
<comment type="subcellular location">
    <subcellularLocation>
        <location evidence="1">Endomembrane system</location>
        <topology evidence="1">Multi-pass membrane protein</topology>
    </subcellularLocation>
</comment>
<dbReference type="Gene3D" id="1.20.120.1630">
    <property type="match status" value="1"/>
</dbReference>
<keyword evidence="10" id="KW-0594">Phospholipid biosynthesis</keyword>
<evidence type="ECO:0000256" key="12">
    <source>
        <dbReference type="SAM" id="Phobius"/>
    </source>
</evidence>
<evidence type="ECO:0000256" key="2">
    <source>
        <dbReference type="ARBA" id="ARBA00022516"/>
    </source>
</evidence>
<evidence type="ECO:0008006" key="16">
    <source>
        <dbReference type="Google" id="ProtNLM"/>
    </source>
</evidence>
<feature type="transmembrane region" description="Helical" evidence="12">
    <location>
        <begin position="148"/>
        <end position="170"/>
    </location>
</feature>
<evidence type="ECO:0000313" key="14">
    <source>
        <dbReference type="EMBL" id="KIJ61730.1"/>
    </source>
</evidence>
<evidence type="ECO:0000256" key="5">
    <source>
        <dbReference type="ARBA" id="ARBA00022692"/>
    </source>
</evidence>
<keyword evidence="15" id="KW-1185">Reference proteome</keyword>
<protein>
    <recommendedName>
        <fullName evidence="16">Protein-S-isoprenylcysteine O-methyltransferase</fullName>
    </recommendedName>
</protein>
<dbReference type="PANTHER" id="PTHR43847">
    <property type="entry name" value="BLL3993 PROTEIN"/>
    <property type="match status" value="1"/>
</dbReference>
<dbReference type="GO" id="GO:0032259">
    <property type="term" value="P:methylation"/>
    <property type="evidence" value="ECO:0007669"/>
    <property type="project" value="UniProtKB-KW"/>
</dbReference>
<keyword evidence="3" id="KW-0808">Transferase</keyword>
<evidence type="ECO:0000256" key="9">
    <source>
        <dbReference type="ARBA" id="ARBA00023136"/>
    </source>
</evidence>
<keyword evidence="9 12" id="KW-0472">Membrane</keyword>
<feature type="transmembrane region" description="Helical" evidence="12">
    <location>
        <begin position="96"/>
        <end position="114"/>
    </location>
</feature>
<evidence type="ECO:0000256" key="10">
    <source>
        <dbReference type="ARBA" id="ARBA00023209"/>
    </source>
</evidence>
<feature type="signal peptide" evidence="13">
    <location>
        <begin position="1"/>
        <end position="21"/>
    </location>
</feature>
<dbReference type="InterPro" id="IPR052527">
    <property type="entry name" value="Metal_cation-efflux_comp"/>
</dbReference>
<dbReference type="HOGENOM" id="CLU_065200_6_0_1"/>
<evidence type="ECO:0000313" key="15">
    <source>
        <dbReference type="Proteomes" id="UP000053820"/>
    </source>
</evidence>
<dbReference type="OrthoDB" id="422086at2759"/>
<name>A0A0C9VUM4_9AGAM</name>
<feature type="chain" id="PRO_5002205612" description="Protein-S-isoprenylcysteine O-methyltransferase" evidence="13">
    <location>
        <begin position="22"/>
        <end position="233"/>
    </location>
</feature>
<keyword evidence="13" id="KW-0732">Signal</keyword>
<keyword evidence="4" id="KW-0949">S-adenosyl-L-methionine</keyword>
<dbReference type="InterPro" id="IPR007318">
    <property type="entry name" value="Phopholipid_MeTrfase"/>
</dbReference>
<evidence type="ECO:0000256" key="6">
    <source>
        <dbReference type="ARBA" id="ARBA00022824"/>
    </source>
</evidence>
<reference evidence="14 15" key="1">
    <citation type="submission" date="2014-04" db="EMBL/GenBank/DDBJ databases">
        <title>Evolutionary Origins and Diversification of the Mycorrhizal Mutualists.</title>
        <authorList>
            <consortium name="DOE Joint Genome Institute"/>
            <consortium name="Mycorrhizal Genomics Consortium"/>
            <person name="Kohler A."/>
            <person name="Kuo A."/>
            <person name="Nagy L.G."/>
            <person name="Floudas D."/>
            <person name="Copeland A."/>
            <person name="Barry K.W."/>
            <person name="Cichocki N."/>
            <person name="Veneault-Fourrey C."/>
            <person name="LaButti K."/>
            <person name="Lindquist E.A."/>
            <person name="Lipzen A."/>
            <person name="Lundell T."/>
            <person name="Morin E."/>
            <person name="Murat C."/>
            <person name="Riley R."/>
            <person name="Ohm R."/>
            <person name="Sun H."/>
            <person name="Tunlid A."/>
            <person name="Henrissat B."/>
            <person name="Grigoriev I.V."/>
            <person name="Hibbett D.S."/>
            <person name="Martin F."/>
        </authorList>
    </citation>
    <scope>NUCLEOTIDE SEQUENCE [LARGE SCALE GENOMIC DNA]</scope>
    <source>
        <strain evidence="14 15">MD-312</strain>
    </source>
</reference>
<organism evidence="14 15">
    <name type="scientific">Hydnomerulius pinastri MD-312</name>
    <dbReference type="NCBI Taxonomy" id="994086"/>
    <lineage>
        <taxon>Eukaryota</taxon>
        <taxon>Fungi</taxon>
        <taxon>Dikarya</taxon>
        <taxon>Basidiomycota</taxon>
        <taxon>Agaricomycotina</taxon>
        <taxon>Agaricomycetes</taxon>
        <taxon>Agaricomycetidae</taxon>
        <taxon>Boletales</taxon>
        <taxon>Boletales incertae sedis</taxon>
        <taxon>Leucogyrophana</taxon>
    </lineage>
</organism>
<dbReference type="Proteomes" id="UP000053820">
    <property type="component" value="Unassembled WGS sequence"/>
</dbReference>
<evidence type="ECO:0000256" key="1">
    <source>
        <dbReference type="ARBA" id="ARBA00004127"/>
    </source>
</evidence>
<dbReference type="PANTHER" id="PTHR43847:SF1">
    <property type="entry name" value="BLL3993 PROTEIN"/>
    <property type="match status" value="1"/>
</dbReference>
<accession>A0A0C9VUM4</accession>
<evidence type="ECO:0000256" key="11">
    <source>
        <dbReference type="ARBA" id="ARBA00023264"/>
    </source>
</evidence>